<dbReference type="Pfam" id="PF01555">
    <property type="entry name" value="N6_N4_Mtase"/>
    <property type="match status" value="1"/>
</dbReference>
<evidence type="ECO:0000256" key="2">
    <source>
        <dbReference type="ARBA" id="ARBA00022679"/>
    </source>
</evidence>
<comment type="caution">
    <text evidence="5">The sequence shown here is derived from an EMBL/GenBank/DDBJ whole genome shotgun (WGS) entry which is preliminary data.</text>
</comment>
<dbReference type="InterPro" id="IPR002941">
    <property type="entry name" value="DNA_methylase_N4/N6"/>
</dbReference>
<evidence type="ECO:0000259" key="4">
    <source>
        <dbReference type="Pfam" id="PF01555"/>
    </source>
</evidence>
<evidence type="ECO:0000256" key="3">
    <source>
        <dbReference type="SAM" id="MobiDB-lite"/>
    </source>
</evidence>
<feature type="non-terminal residue" evidence="5">
    <location>
        <position position="1"/>
    </location>
</feature>
<dbReference type="Gene3D" id="3.40.50.150">
    <property type="entry name" value="Vaccinia Virus protein VP39"/>
    <property type="match status" value="1"/>
</dbReference>
<organism evidence="5">
    <name type="scientific">marine sediment metagenome</name>
    <dbReference type="NCBI Taxonomy" id="412755"/>
    <lineage>
        <taxon>unclassified sequences</taxon>
        <taxon>metagenomes</taxon>
        <taxon>ecological metagenomes</taxon>
    </lineage>
</organism>
<name>A0A0F8ZZ65_9ZZZZ</name>
<evidence type="ECO:0000313" key="5">
    <source>
        <dbReference type="EMBL" id="KKK91150.1"/>
    </source>
</evidence>
<dbReference type="InterPro" id="IPR029063">
    <property type="entry name" value="SAM-dependent_MTases_sf"/>
</dbReference>
<proteinExistence type="predicted"/>
<dbReference type="SUPFAM" id="SSF53335">
    <property type="entry name" value="S-adenosyl-L-methionine-dependent methyltransferases"/>
    <property type="match status" value="1"/>
</dbReference>
<dbReference type="PRINTS" id="PR00508">
    <property type="entry name" value="S21N4MTFRASE"/>
</dbReference>
<reference evidence="5" key="1">
    <citation type="journal article" date="2015" name="Nature">
        <title>Complex archaea that bridge the gap between prokaryotes and eukaryotes.</title>
        <authorList>
            <person name="Spang A."/>
            <person name="Saw J.H."/>
            <person name="Jorgensen S.L."/>
            <person name="Zaremba-Niedzwiedzka K."/>
            <person name="Martijn J."/>
            <person name="Lind A.E."/>
            <person name="van Eijk R."/>
            <person name="Schleper C."/>
            <person name="Guy L."/>
            <person name="Ettema T.J."/>
        </authorList>
    </citation>
    <scope>NUCLEOTIDE SEQUENCE</scope>
</reference>
<feature type="region of interest" description="Disordered" evidence="3">
    <location>
        <begin position="1"/>
        <end position="28"/>
    </location>
</feature>
<keyword evidence="1" id="KW-0489">Methyltransferase</keyword>
<dbReference type="EMBL" id="LAZR01048779">
    <property type="protein sequence ID" value="KKK91150.1"/>
    <property type="molecule type" value="Genomic_DNA"/>
</dbReference>
<dbReference type="GO" id="GO:0003677">
    <property type="term" value="F:DNA binding"/>
    <property type="evidence" value="ECO:0007669"/>
    <property type="project" value="InterPro"/>
</dbReference>
<feature type="domain" description="DNA methylase N-4/N-6" evidence="4">
    <location>
        <begin position="27"/>
        <end position="300"/>
    </location>
</feature>
<dbReference type="GO" id="GO:0032259">
    <property type="term" value="P:methylation"/>
    <property type="evidence" value="ECO:0007669"/>
    <property type="project" value="UniProtKB-KW"/>
</dbReference>
<dbReference type="InterPro" id="IPR001091">
    <property type="entry name" value="RM_Methyltransferase"/>
</dbReference>
<dbReference type="AlphaFoldDB" id="A0A0F8ZZ65"/>
<sequence>AGHLVSQKSGLRKDGRAQTGPYDGEKRVTTGMPYREKCGKCGATRIDHQLGLESTPEEYVARMVEVFGEVRRVLRDDGTLWLNLGDSYTTGPSTSARAQDPKSVSPDGAALLRVGTPPGLKPKDLVGIPWRVAFALQADGWYLRSDIIWSKPNPMPESVTDRPTKAHEYVFLFSKSQRYYYDASAIAELCDPKQFEHNQRYAKEYAVHTAKAGNRQPGNVNNVGIHQRAAKITRNARTVWEITTQPYSGAHFATMPAELASRCIKAGSKSRDTVLDPFGGSGTTAAIATGLGRNAIHIDLTYHDLARDRIGPMLVDVKEVAA</sequence>
<keyword evidence="2" id="KW-0808">Transferase</keyword>
<protein>
    <recommendedName>
        <fullName evidence="4">DNA methylase N-4/N-6 domain-containing protein</fullName>
    </recommendedName>
</protein>
<evidence type="ECO:0000256" key="1">
    <source>
        <dbReference type="ARBA" id="ARBA00022603"/>
    </source>
</evidence>
<accession>A0A0F8ZZ65</accession>
<gene>
    <name evidence="5" type="ORF">LCGC14_2715840</name>
</gene>
<dbReference type="GO" id="GO:0008170">
    <property type="term" value="F:N-methyltransferase activity"/>
    <property type="evidence" value="ECO:0007669"/>
    <property type="project" value="InterPro"/>
</dbReference>